<dbReference type="RefSeq" id="WP_117808007.1">
    <property type="nucleotide sequence ID" value="NZ_JACOOX010000001.1"/>
</dbReference>
<feature type="transmembrane region" description="Helical" evidence="1">
    <location>
        <begin position="60"/>
        <end position="80"/>
    </location>
</feature>
<reference evidence="2 3" key="1">
    <citation type="submission" date="2020-08" db="EMBL/GenBank/DDBJ databases">
        <title>Genome public.</title>
        <authorList>
            <person name="Liu C."/>
            <person name="Sun Q."/>
        </authorList>
    </citation>
    <scope>NUCLEOTIDE SEQUENCE [LARGE SCALE GENOMIC DNA]</scope>
    <source>
        <strain evidence="2 3">NSJ-10</strain>
    </source>
</reference>
<evidence type="ECO:0000313" key="2">
    <source>
        <dbReference type="EMBL" id="MBC5661413.1"/>
    </source>
</evidence>
<name>A0A8I0AMJ5_9FIRM</name>
<feature type="transmembrane region" description="Helical" evidence="1">
    <location>
        <begin position="101"/>
        <end position="125"/>
    </location>
</feature>
<keyword evidence="3" id="KW-1185">Reference proteome</keyword>
<keyword evidence="1" id="KW-1133">Transmembrane helix</keyword>
<evidence type="ECO:0000313" key="3">
    <source>
        <dbReference type="Proteomes" id="UP000615234"/>
    </source>
</evidence>
<dbReference type="Proteomes" id="UP000615234">
    <property type="component" value="Unassembled WGS sequence"/>
</dbReference>
<evidence type="ECO:0000256" key="1">
    <source>
        <dbReference type="SAM" id="Phobius"/>
    </source>
</evidence>
<feature type="transmembrane region" description="Helical" evidence="1">
    <location>
        <begin position="228"/>
        <end position="251"/>
    </location>
</feature>
<keyword evidence="1" id="KW-0472">Membrane</keyword>
<organism evidence="2 3">
    <name type="scientific">Coprococcus hominis</name>
    <name type="common">ex Liu et al. 2022</name>
    <dbReference type="NCBI Taxonomy" id="2763039"/>
    <lineage>
        <taxon>Bacteria</taxon>
        <taxon>Bacillati</taxon>
        <taxon>Bacillota</taxon>
        <taxon>Clostridia</taxon>
        <taxon>Lachnospirales</taxon>
        <taxon>Lachnospiraceae</taxon>
        <taxon>Coprococcus</taxon>
    </lineage>
</organism>
<feature type="transmembrane region" description="Helical" evidence="1">
    <location>
        <begin position="21"/>
        <end position="40"/>
    </location>
</feature>
<comment type="caution">
    <text evidence="2">The sequence shown here is derived from an EMBL/GenBank/DDBJ whole genome shotgun (WGS) entry which is preliminary data.</text>
</comment>
<protein>
    <submittedName>
        <fullName evidence="2">ABC transporter permease subunit</fullName>
    </submittedName>
</protein>
<proteinExistence type="predicted"/>
<feature type="transmembrane region" description="Helical" evidence="1">
    <location>
        <begin position="145"/>
        <end position="167"/>
    </location>
</feature>
<gene>
    <name evidence="2" type="ORF">H8S09_00645</name>
</gene>
<sequence length="257" mass="28831">MNNFLKSECYKVSHRAYPYTLLIIGVVIAILINVSVWYAIHVIRIPFTIEGADIMNAGLYMMATIVWYCIIFTTDIGFSGEWRNNTMKNIVSFGTSRNTIFFGKCIVNTLLLLIGIVVVSAAYLLTNYICFRHDGSLTASAYQNYFLRFVIMLPMIIAGQTMASSLCMFFSTDLLWCGIYAVVVALLPNGIMLFYAIFPEVDALHIIYSNLPTVCLTAVAWQTLTTSLIVHAMEIAAVLLILPTVISLLVFQRKEIK</sequence>
<keyword evidence="1" id="KW-0812">Transmembrane</keyword>
<accession>A0A8I0AMJ5</accession>
<dbReference type="AlphaFoldDB" id="A0A8I0AMJ5"/>
<feature type="transmembrane region" description="Helical" evidence="1">
    <location>
        <begin position="174"/>
        <end position="198"/>
    </location>
</feature>
<dbReference type="EMBL" id="JACOOX010000001">
    <property type="protein sequence ID" value="MBC5661413.1"/>
    <property type="molecule type" value="Genomic_DNA"/>
</dbReference>